<organism evidence="1 2">
    <name type="scientific">Trichoderma harzianum CBS 226.95</name>
    <dbReference type="NCBI Taxonomy" id="983964"/>
    <lineage>
        <taxon>Eukaryota</taxon>
        <taxon>Fungi</taxon>
        <taxon>Dikarya</taxon>
        <taxon>Ascomycota</taxon>
        <taxon>Pezizomycotina</taxon>
        <taxon>Sordariomycetes</taxon>
        <taxon>Hypocreomycetidae</taxon>
        <taxon>Hypocreales</taxon>
        <taxon>Hypocreaceae</taxon>
        <taxon>Trichoderma</taxon>
    </lineage>
</organism>
<dbReference type="EMBL" id="KZ679757">
    <property type="protein sequence ID" value="PTB47329.1"/>
    <property type="molecule type" value="Genomic_DNA"/>
</dbReference>
<accession>A0A2T3ZRA3</accession>
<dbReference type="AlphaFoldDB" id="A0A2T3ZRA3"/>
<evidence type="ECO:0000313" key="2">
    <source>
        <dbReference type="Proteomes" id="UP000241690"/>
    </source>
</evidence>
<evidence type="ECO:0000313" key="1">
    <source>
        <dbReference type="EMBL" id="PTB47329.1"/>
    </source>
</evidence>
<dbReference type="Proteomes" id="UP000241690">
    <property type="component" value="Unassembled WGS sequence"/>
</dbReference>
<sequence>MRLRREEASRIDEQSDFGPPNSWLRRLGAASHLKYFSHKKAFLRGLISMEYSIDSDQPQHSDDDALRHIHSAFDSLVMEAKLILRPEIVSWNALFEVNRKELKKERSKPFHFRLRPETQRRYALQWKQFLAYVVRAMALGDPSKRPPFKLSRKQKDAFETLIGNARRLAGVWTDECDPEEASFASLLDTVKTDVLELAISTLDHFTKATEYDSVLVSFLMVLSVRVDDLHW</sequence>
<protein>
    <submittedName>
        <fullName evidence="1">Uncharacterized protein</fullName>
    </submittedName>
</protein>
<dbReference type="RefSeq" id="XP_024767006.1">
    <property type="nucleotide sequence ID" value="XM_024915378.1"/>
</dbReference>
<proteinExistence type="predicted"/>
<name>A0A2T3ZRA3_TRIHA</name>
<gene>
    <name evidence="1" type="ORF">M431DRAFT_463296</name>
</gene>
<dbReference type="STRING" id="983964.A0A2T3ZRA3"/>
<reference evidence="1 2" key="1">
    <citation type="submission" date="2016-07" db="EMBL/GenBank/DDBJ databases">
        <title>Multiple horizontal gene transfer events from other fungi enriched the ability of initially mycotrophic Trichoderma (Ascomycota) to feed on dead plant biomass.</title>
        <authorList>
            <consortium name="DOE Joint Genome Institute"/>
            <person name="Aerts A."/>
            <person name="Atanasova L."/>
            <person name="Chenthamara K."/>
            <person name="Zhang J."/>
            <person name="Grujic M."/>
            <person name="Henrissat B."/>
            <person name="Kuo A."/>
            <person name="Salamov A."/>
            <person name="Lipzen A."/>
            <person name="Labutti K."/>
            <person name="Barry K."/>
            <person name="Miao Y."/>
            <person name="Rahimi M.J."/>
            <person name="Shen Q."/>
            <person name="Grigoriev I.V."/>
            <person name="Kubicek C.P."/>
            <person name="Druzhinina I.S."/>
        </authorList>
    </citation>
    <scope>NUCLEOTIDE SEQUENCE [LARGE SCALE GENOMIC DNA]</scope>
    <source>
        <strain evidence="1 2">CBS 226.95</strain>
    </source>
</reference>
<dbReference type="GeneID" id="36623946"/>
<keyword evidence="2" id="KW-1185">Reference proteome</keyword>